<dbReference type="SUPFAM" id="SSF46785">
    <property type="entry name" value="Winged helix' DNA-binding domain"/>
    <property type="match status" value="1"/>
</dbReference>
<sequence length="310" mass="35264">MNYFKLHVFCKLCERKKGATVAKELDITPSTVSFHIQSLEKELGIQLFYRKAGHFILTKQGEVVYRYAQRIINLQEELMYFAKTSQQGTRGLFRLGVSGLANQIFLPEIIHQFSTLYPQIRLSVVSDTSPEIEKLIASFQLDYGILIGSPKKHPDLVYEKLGTDQLKLVFGINHPFTKKTVITKADILNQTLLFHEKQSSSKSILEQWLDYPIKELNGIELDSVTSMKKVLEYGQTVAFISELLVQEELTSQTLASRKLADLGLTRTIYLVKNKSFFDDAISLNFKELLGNIVVTPQLPPSIKTEETIDI</sequence>
<dbReference type="InterPro" id="IPR036390">
    <property type="entry name" value="WH_DNA-bd_sf"/>
</dbReference>
<comment type="similarity">
    <text evidence="1">Belongs to the LysR transcriptional regulatory family.</text>
</comment>
<evidence type="ECO:0000256" key="1">
    <source>
        <dbReference type="ARBA" id="ARBA00009437"/>
    </source>
</evidence>
<name>A0ABZ2SMW0_9ENTE</name>
<gene>
    <name evidence="6" type="ORF">DOK78_000287</name>
</gene>
<dbReference type="PANTHER" id="PTHR30126:SF39">
    <property type="entry name" value="HTH-TYPE TRANSCRIPTIONAL REGULATOR CYSL"/>
    <property type="match status" value="1"/>
</dbReference>
<evidence type="ECO:0000313" key="6">
    <source>
        <dbReference type="EMBL" id="WYJ75711.1"/>
    </source>
</evidence>
<reference evidence="6 7" key="1">
    <citation type="submission" date="2024-03" db="EMBL/GenBank/DDBJ databases">
        <title>The Genome Sequence of Enterococcus sp. DIV2402.</title>
        <authorList>
            <consortium name="The Broad Institute Genomics Platform"/>
            <consortium name="The Broad Institute Microbial Omics Core"/>
            <consortium name="The Broad Institute Genomic Center for Infectious Diseases"/>
            <person name="Earl A."/>
            <person name="Manson A."/>
            <person name="Gilmore M."/>
            <person name="Schwartman J."/>
            <person name="Shea T."/>
            <person name="Abouelleil A."/>
            <person name="Cao P."/>
            <person name="Chapman S."/>
            <person name="Cusick C."/>
            <person name="Young S."/>
            <person name="Neafsey D."/>
            <person name="Nusbaum C."/>
            <person name="Birren B."/>
        </authorList>
    </citation>
    <scope>NUCLEOTIDE SEQUENCE [LARGE SCALE GENOMIC DNA]</scope>
    <source>
        <strain evidence="6 7">DIV2402</strain>
    </source>
</reference>
<dbReference type="Gene3D" id="3.40.190.10">
    <property type="entry name" value="Periplasmic binding protein-like II"/>
    <property type="match status" value="2"/>
</dbReference>
<keyword evidence="3" id="KW-0238">DNA-binding</keyword>
<dbReference type="Proteomes" id="UP000664701">
    <property type="component" value="Chromosome"/>
</dbReference>
<dbReference type="SUPFAM" id="SSF53850">
    <property type="entry name" value="Periplasmic binding protein-like II"/>
    <property type="match status" value="1"/>
</dbReference>
<evidence type="ECO:0000256" key="3">
    <source>
        <dbReference type="ARBA" id="ARBA00023125"/>
    </source>
</evidence>
<evidence type="ECO:0000259" key="5">
    <source>
        <dbReference type="PROSITE" id="PS50931"/>
    </source>
</evidence>
<dbReference type="PROSITE" id="PS50931">
    <property type="entry name" value="HTH_LYSR"/>
    <property type="match status" value="1"/>
</dbReference>
<keyword evidence="4" id="KW-0804">Transcription</keyword>
<dbReference type="InterPro" id="IPR005119">
    <property type="entry name" value="LysR_subst-bd"/>
</dbReference>
<dbReference type="InterPro" id="IPR000847">
    <property type="entry name" value="LysR_HTH_N"/>
</dbReference>
<evidence type="ECO:0000256" key="4">
    <source>
        <dbReference type="ARBA" id="ARBA00023163"/>
    </source>
</evidence>
<keyword evidence="2" id="KW-0805">Transcription regulation</keyword>
<feature type="domain" description="HTH lysR-type" evidence="5">
    <location>
        <begin position="1"/>
        <end position="58"/>
    </location>
</feature>
<dbReference type="Pfam" id="PF03466">
    <property type="entry name" value="LysR_substrate"/>
    <property type="match status" value="1"/>
</dbReference>
<dbReference type="PANTHER" id="PTHR30126">
    <property type="entry name" value="HTH-TYPE TRANSCRIPTIONAL REGULATOR"/>
    <property type="match status" value="1"/>
</dbReference>
<keyword evidence="7" id="KW-1185">Reference proteome</keyword>
<dbReference type="InterPro" id="IPR036388">
    <property type="entry name" value="WH-like_DNA-bd_sf"/>
</dbReference>
<dbReference type="EMBL" id="CP147251">
    <property type="protein sequence ID" value="WYJ75711.1"/>
    <property type="molecule type" value="Genomic_DNA"/>
</dbReference>
<organism evidence="6 7">
    <name type="scientific">Candidatus Enterococcus lowellii</name>
    <dbReference type="NCBI Taxonomy" id="2230877"/>
    <lineage>
        <taxon>Bacteria</taxon>
        <taxon>Bacillati</taxon>
        <taxon>Bacillota</taxon>
        <taxon>Bacilli</taxon>
        <taxon>Lactobacillales</taxon>
        <taxon>Enterococcaceae</taxon>
        <taxon>Enterococcus</taxon>
    </lineage>
</organism>
<dbReference type="Gene3D" id="1.10.10.10">
    <property type="entry name" value="Winged helix-like DNA-binding domain superfamily/Winged helix DNA-binding domain"/>
    <property type="match status" value="1"/>
</dbReference>
<accession>A0ABZ2SMW0</accession>
<dbReference type="RefSeq" id="WP_207941524.1">
    <property type="nucleotide sequence ID" value="NZ_CP147251.1"/>
</dbReference>
<evidence type="ECO:0000256" key="2">
    <source>
        <dbReference type="ARBA" id="ARBA00023015"/>
    </source>
</evidence>
<dbReference type="Pfam" id="PF00126">
    <property type="entry name" value="HTH_1"/>
    <property type="match status" value="1"/>
</dbReference>
<evidence type="ECO:0000313" key="7">
    <source>
        <dbReference type="Proteomes" id="UP000664701"/>
    </source>
</evidence>
<proteinExistence type="inferred from homology"/>
<protein>
    <recommendedName>
        <fullName evidence="5">HTH lysR-type domain-containing protein</fullName>
    </recommendedName>
</protein>